<accession>A0ABM5P9V1</accession>
<dbReference type="RefSeq" id="WP_025289956.1">
    <property type="nucleotide sequence ID" value="NZ_CP006955.1"/>
</dbReference>
<sequence>MKKLVLVGFVSALLAGCTGTVFKPIDYTMKSKFNASQAEKQLKQGTANITGSAFLKQRGGSVVTCAGEEVVLVPYTDYANEKMSLIYGNTEKGFHNSKSTQYKLSGEDPEYRKFVKFTTCDAQGKFSFNNLADGTFFITTKVQWSVHYQNSEGGYLMQKVSLKKGENKDIVLSY</sequence>
<gene>
    <name evidence="1" type="ORF">F543_2090</name>
</gene>
<dbReference type="Proteomes" id="UP000019092">
    <property type="component" value="Chromosome"/>
</dbReference>
<dbReference type="SUPFAM" id="SSF117074">
    <property type="entry name" value="Hypothetical protein PA1324"/>
    <property type="match status" value="1"/>
</dbReference>
<evidence type="ECO:0000313" key="1">
    <source>
        <dbReference type="EMBL" id="AHG83073.1"/>
    </source>
</evidence>
<dbReference type="EMBL" id="CP006955">
    <property type="protein sequence ID" value="AHG83073.1"/>
    <property type="molecule type" value="Genomic_DNA"/>
</dbReference>
<evidence type="ECO:0000313" key="2">
    <source>
        <dbReference type="Proteomes" id="UP000019092"/>
    </source>
</evidence>
<reference evidence="1 2" key="1">
    <citation type="submission" date="2013-12" db="EMBL/GenBank/DDBJ databases">
        <title>Annotation of the Bibersteinia trehalosi USDA-ARS-USMARC-189 complete genome.</title>
        <authorList>
            <person name="Harhay G.P."/>
            <person name="McVey S."/>
            <person name="Clawson M.L."/>
            <person name="Bono J."/>
            <person name="Heaton M.P."/>
            <person name="Chitko-Mckown C.G."/>
            <person name="Harhay D.M."/>
            <person name="Smith T.P.L."/>
        </authorList>
    </citation>
    <scope>NUCLEOTIDE SEQUENCE [LARGE SCALE GENOMIC DNA]</scope>
    <source>
        <strain evidence="1 2">USDA-ARS-USMARC-189</strain>
    </source>
</reference>
<proteinExistence type="predicted"/>
<keyword evidence="1" id="KW-0449">Lipoprotein</keyword>
<organism evidence="1 2">
    <name type="scientific">Bibersteinia trehalosi USDA-ARS-USMARC-189</name>
    <dbReference type="NCBI Taxonomy" id="1263831"/>
    <lineage>
        <taxon>Bacteria</taxon>
        <taxon>Pseudomonadati</taxon>
        <taxon>Pseudomonadota</taxon>
        <taxon>Gammaproteobacteria</taxon>
        <taxon>Pasteurellales</taxon>
        <taxon>Pasteurellaceae</taxon>
        <taxon>Bibersteinia</taxon>
    </lineage>
</organism>
<dbReference type="PROSITE" id="PS51257">
    <property type="entry name" value="PROKAR_LIPOPROTEIN"/>
    <property type="match status" value="1"/>
</dbReference>
<keyword evidence="2" id="KW-1185">Reference proteome</keyword>
<protein>
    <submittedName>
        <fullName evidence="1">Lipoprotein</fullName>
    </submittedName>
</protein>
<name>A0ABM5P9V1_BIBTR</name>